<gene>
    <name evidence="2" type="ORF">SLOPH_1944</name>
</gene>
<dbReference type="InParanoid" id="S7XUU3"/>
<dbReference type="Proteomes" id="UP000014978">
    <property type="component" value="Unassembled WGS sequence"/>
</dbReference>
<evidence type="ECO:0000313" key="3">
    <source>
        <dbReference type="Proteomes" id="UP000014978"/>
    </source>
</evidence>
<dbReference type="EMBL" id="ATCN01000168">
    <property type="protein sequence ID" value="EPR79653.1"/>
    <property type="molecule type" value="Genomic_DNA"/>
</dbReference>
<accession>S7XUU3</accession>
<proteinExistence type="predicted"/>
<dbReference type="OrthoDB" id="10257948at2759"/>
<dbReference type="HOGENOM" id="CLU_072378_1_1_1"/>
<dbReference type="OMA" id="KEFMNIT"/>
<dbReference type="VEuPathDB" id="MicrosporidiaDB:SLOPH_1944"/>
<feature type="domain" description="Thioredoxin" evidence="1">
    <location>
        <begin position="41"/>
        <end position="117"/>
    </location>
</feature>
<protein>
    <submittedName>
        <fullName evidence="2">Thioredoxin</fullName>
    </submittedName>
</protein>
<name>S7XUU3_SPRLO</name>
<dbReference type="InterPro" id="IPR013766">
    <property type="entry name" value="Thioredoxin_domain"/>
</dbReference>
<dbReference type="InterPro" id="IPR036249">
    <property type="entry name" value="Thioredoxin-like_sf"/>
</dbReference>
<dbReference type="Pfam" id="PF00085">
    <property type="entry name" value="Thioredoxin"/>
    <property type="match status" value="1"/>
</dbReference>
<reference evidence="3" key="1">
    <citation type="journal article" date="2013" name="PLoS Genet.">
        <title>The genome of Spraguea lophii and the basis of host-microsporidian interactions.</title>
        <authorList>
            <person name="Campbell S.E."/>
            <person name="Williams T.A."/>
            <person name="Yousuf A."/>
            <person name="Soanes D.M."/>
            <person name="Paszkiewicz K.H."/>
            <person name="Williams B.A.P."/>
        </authorList>
    </citation>
    <scope>NUCLEOTIDE SEQUENCE [LARGE SCALE GENOMIC DNA]</scope>
    <source>
        <strain evidence="3">42_110</strain>
    </source>
</reference>
<comment type="caution">
    <text evidence="2">The sequence shown here is derived from an EMBL/GenBank/DDBJ whole genome shotgun (WGS) entry which is preliminary data.</text>
</comment>
<sequence length="140" mass="16536">MKIKPDNFSDDEEFKKYKENRKKQLTQIVHEITDERFLIKKIFKDRVILHVYKNEFTTCKRVNTILDKLVGLYPQIQFYKIEAEKAPIISEKLEIKTLPYLGLFAGGYYIDSIVGLDKVGGMDFNLMEFKNYIDKSDILN</sequence>
<dbReference type="Gene3D" id="3.40.30.10">
    <property type="entry name" value="Glutaredoxin"/>
    <property type="match status" value="1"/>
</dbReference>
<keyword evidence="3" id="KW-1185">Reference proteome</keyword>
<dbReference type="STRING" id="1358809.S7XUU3"/>
<evidence type="ECO:0000313" key="2">
    <source>
        <dbReference type="EMBL" id="EPR79653.1"/>
    </source>
</evidence>
<dbReference type="PANTHER" id="PTHR21148">
    <property type="entry name" value="THIOREDOXIN DOMAIN-CONTAINING PROTEIN 9"/>
    <property type="match status" value="1"/>
</dbReference>
<dbReference type="AlphaFoldDB" id="S7XUU3"/>
<dbReference type="SUPFAM" id="SSF52833">
    <property type="entry name" value="Thioredoxin-like"/>
    <property type="match status" value="1"/>
</dbReference>
<evidence type="ECO:0000259" key="1">
    <source>
        <dbReference type="Pfam" id="PF00085"/>
    </source>
</evidence>
<organism evidence="2 3">
    <name type="scientific">Spraguea lophii (strain 42_110)</name>
    <name type="common">Microsporidian parasite</name>
    <dbReference type="NCBI Taxonomy" id="1358809"/>
    <lineage>
        <taxon>Eukaryota</taxon>
        <taxon>Fungi</taxon>
        <taxon>Fungi incertae sedis</taxon>
        <taxon>Microsporidia</taxon>
        <taxon>Spragueidae</taxon>
        <taxon>Spraguea</taxon>
    </lineage>
</organism>